<protein>
    <submittedName>
        <fullName evidence="2">Uncharacterized protein</fullName>
    </submittedName>
</protein>
<gene>
    <name evidence="2" type="ORF">Cgig2_009201</name>
</gene>
<accession>A0A9Q1JLS9</accession>
<evidence type="ECO:0000313" key="2">
    <source>
        <dbReference type="EMBL" id="KAJ8423993.1"/>
    </source>
</evidence>
<dbReference type="AlphaFoldDB" id="A0A9Q1JLS9"/>
<keyword evidence="1" id="KW-0175">Coiled coil</keyword>
<dbReference type="EMBL" id="JAKOGI010001809">
    <property type="protein sequence ID" value="KAJ8423993.1"/>
    <property type="molecule type" value="Genomic_DNA"/>
</dbReference>
<reference evidence="2" key="1">
    <citation type="submission" date="2022-04" db="EMBL/GenBank/DDBJ databases">
        <title>Carnegiea gigantea Genome sequencing and assembly v2.</title>
        <authorList>
            <person name="Copetti D."/>
            <person name="Sanderson M.J."/>
            <person name="Burquez A."/>
            <person name="Wojciechowski M.F."/>
        </authorList>
    </citation>
    <scope>NUCLEOTIDE SEQUENCE</scope>
    <source>
        <strain evidence="2">SGP5-SGP5p</strain>
        <tissue evidence="2">Aerial part</tissue>
    </source>
</reference>
<proteinExistence type="predicted"/>
<name>A0A9Q1JLS9_9CARY</name>
<sequence>MKGDLQAKKEKLNQVLEVERAKVVDAQKELEAQKAKLDDVIPKALAQLQKLVPDITLEMMAQAFVLSVDTTSDANTSTKVNHWCFLKEGPLMLNPVSGRIMESRFQIVSPLVAQDLTKALRVSARRVSRFGWMPMVTDWLGATDSLAFPLHLPKEREILLSNEESRATSEWRQPFPKGKDVGAARVKTRPPTADWIRLLPKESKGFPSSKKQFGSALWS</sequence>
<evidence type="ECO:0000313" key="3">
    <source>
        <dbReference type="Proteomes" id="UP001153076"/>
    </source>
</evidence>
<organism evidence="2 3">
    <name type="scientific">Carnegiea gigantea</name>
    <dbReference type="NCBI Taxonomy" id="171969"/>
    <lineage>
        <taxon>Eukaryota</taxon>
        <taxon>Viridiplantae</taxon>
        <taxon>Streptophyta</taxon>
        <taxon>Embryophyta</taxon>
        <taxon>Tracheophyta</taxon>
        <taxon>Spermatophyta</taxon>
        <taxon>Magnoliopsida</taxon>
        <taxon>eudicotyledons</taxon>
        <taxon>Gunneridae</taxon>
        <taxon>Pentapetalae</taxon>
        <taxon>Caryophyllales</taxon>
        <taxon>Cactineae</taxon>
        <taxon>Cactaceae</taxon>
        <taxon>Cactoideae</taxon>
        <taxon>Echinocereeae</taxon>
        <taxon>Carnegiea</taxon>
    </lineage>
</organism>
<keyword evidence="3" id="KW-1185">Reference proteome</keyword>
<comment type="caution">
    <text evidence="2">The sequence shown here is derived from an EMBL/GenBank/DDBJ whole genome shotgun (WGS) entry which is preliminary data.</text>
</comment>
<dbReference type="Proteomes" id="UP001153076">
    <property type="component" value="Unassembled WGS sequence"/>
</dbReference>
<evidence type="ECO:0000256" key="1">
    <source>
        <dbReference type="SAM" id="Coils"/>
    </source>
</evidence>
<feature type="coiled-coil region" evidence="1">
    <location>
        <begin position="2"/>
        <end position="36"/>
    </location>
</feature>